<evidence type="ECO:0000313" key="3">
    <source>
        <dbReference type="EMBL" id="ASK61851.1"/>
    </source>
</evidence>
<evidence type="ECO:0000256" key="2">
    <source>
        <dbReference type="PIRSR" id="PIRSR613078-2"/>
    </source>
</evidence>
<organism evidence="3 4">
    <name type="scientific">Virgibacillus phasianinus</name>
    <dbReference type="NCBI Taxonomy" id="2017483"/>
    <lineage>
        <taxon>Bacteria</taxon>
        <taxon>Bacillati</taxon>
        <taxon>Bacillota</taxon>
        <taxon>Bacilli</taxon>
        <taxon>Bacillales</taxon>
        <taxon>Bacillaceae</taxon>
        <taxon>Virgibacillus</taxon>
    </lineage>
</organism>
<dbReference type="AlphaFoldDB" id="A0A220U1W8"/>
<dbReference type="Proteomes" id="UP000198312">
    <property type="component" value="Chromosome"/>
</dbReference>
<reference evidence="3 4" key="1">
    <citation type="submission" date="2017-07" db="EMBL/GenBank/DDBJ databases">
        <title>Virgibacillus sp. LM2416.</title>
        <authorList>
            <person name="Tak E.J."/>
            <person name="Bae J.-W."/>
        </authorList>
    </citation>
    <scope>NUCLEOTIDE SEQUENCE [LARGE SCALE GENOMIC DNA]</scope>
    <source>
        <strain evidence="3 4">LM2416</strain>
    </source>
</reference>
<accession>A0A220U1W8</accession>
<dbReference type="SMART" id="SM00855">
    <property type="entry name" value="PGAM"/>
    <property type="match status" value="1"/>
</dbReference>
<dbReference type="InterPro" id="IPR050275">
    <property type="entry name" value="PGM_Phosphatase"/>
</dbReference>
<dbReference type="InterPro" id="IPR029033">
    <property type="entry name" value="His_PPase_superfam"/>
</dbReference>
<dbReference type="KEGG" id="vil:CFK37_06600"/>
<sequence>MDDCMAITLLRHGMTKENQKSAYIGWTDSPLSEQGKSDVKRMHEYFPEMDMVFSSDLKRCLETAALAFPNQLVQCLAEIREIHFGAWEGKTYAELQHLPSYRHWIDHPFRSRPDGGESFEAFCRRIQDGFTEIRRQIIATDAKETAIVTHGGVIRYLLSILLDQNTPFFQWHIPYGGGYRLCWTKDSFRRDENCMLLQEVPTTENQRG</sequence>
<dbReference type="Gene3D" id="3.40.50.1240">
    <property type="entry name" value="Phosphoglycerate mutase-like"/>
    <property type="match status" value="1"/>
</dbReference>
<dbReference type="RefSeq" id="WP_089061111.1">
    <property type="nucleotide sequence ID" value="NZ_CP022315.1"/>
</dbReference>
<feature type="binding site" evidence="2">
    <location>
        <position position="59"/>
    </location>
    <ligand>
        <name>substrate</name>
    </ligand>
</feature>
<protein>
    <recommendedName>
        <fullName evidence="5">Histidine phosphatase family protein</fullName>
    </recommendedName>
</protein>
<proteinExistence type="predicted"/>
<feature type="active site" description="Tele-phosphohistidine intermediate" evidence="1">
    <location>
        <position position="12"/>
    </location>
</feature>
<dbReference type="CDD" id="cd07067">
    <property type="entry name" value="HP_PGM_like"/>
    <property type="match status" value="1"/>
</dbReference>
<dbReference type="InterPro" id="IPR013078">
    <property type="entry name" value="His_Pase_superF_clade-1"/>
</dbReference>
<dbReference type="GO" id="GO:0016791">
    <property type="term" value="F:phosphatase activity"/>
    <property type="evidence" value="ECO:0007669"/>
    <property type="project" value="TreeGrafter"/>
</dbReference>
<dbReference type="PANTHER" id="PTHR48100">
    <property type="entry name" value="BROAD-SPECIFICITY PHOSPHATASE YOR283W-RELATED"/>
    <property type="match status" value="1"/>
</dbReference>
<evidence type="ECO:0000256" key="1">
    <source>
        <dbReference type="PIRSR" id="PIRSR613078-1"/>
    </source>
</evidence>
<keyword evidence="4" id="KW-1185">Reference proteome</keyword>
<dbReference type="Pfam" id="PF00300">
    <property type="entry name" value="His_Phos_1"/>
    <property type="match status" value="1"/>
</dbReference>
<name>A0A220U1W8_9BACI</name>
<dbReference type="OrthoDB" id="9783269at2"/>
<evidence type="ECO:0000313" key="4">
    <source>
        <dbReference type="Proteomes" id="UP000198312"/>
    </source>
</evidence>
<feature type="active site" description="Proton donor/acceptor" evidence="1">
    <location>
        <position position="81"/>
    </location>
</feature>
<gene>
    <name evidence="3" type="ORF">CFK37_06600</name>
</gene>
<evidence type="ECO:0008006" key="5">
    <source>
        <dbReference type="Google" id="ProtNLM"/>
    </source>
</evidence>
<dbReference type="SUPFAM" id="SSF53254">
    <property type="entry name" value="Phosphoglycerate mutase-like"/>
    <property type="match status" value="1"/>
</dbReference>
<dbReference type="EMBL" id="CP022315">
    <property type="protein sequence ID" value="ASK61851.1"/>
    <property type="molecule type" value="Genomic_DNA"/>
</dbReference>
<feature type="binding site" evidence="2">
    <location>
        <begin position="11"/>
        <end position="18"/>
    </location>
    <ligand>
        <name>substrate</name>
    </ligand>
</feature>